<reference evidence="1 2" key="1">
    <citation type="journal article" name="Front. Microbiol.">
        <title>Sugar Metabolism of the First Thermophilic Planctomycete Thermogutta terrifontis: Comparative Genomic and Transcriptomic Approaches.</title>
        <authorList>
            <person name="Elcheninov A.G."/>
            <person name="Menzel P."/>
            <person name="Gudbergsdottir S.R."/>
            <person name="Slesarev A.I."/>
            <person name="Kadnikov V.V."/>
            <person name="Krogh A."/>
            <person name="Bonch-Osmolovskaya E.A."/>
            <person name="Peng X."/>
            <person name="Kublanov I.V."/>
        </authorList>
    </citation>
    <scope>NUCLEOTIDE SEQUENCE [LARGE SCALE GENOMIC DNA]</scope>
    <source>
        <strain evidence="1 2">R1</strain>
    </source>
</reference>
<accession>A0A286RM90</accession>
<sequence length="83" mass="8990">MRASGETCLSGPYSGGTRLSGPFLPEGRACHVRCATFDDQFPLPGHDKRAPPNNFPEGPARQVRFFGGTRLSTFDIPFAFTGD</sequence>
<dbReference type="Proteomes" id="UP000215086">
    <property type="component" value="Chromosome"/>
</dbReference>
<evidence type="ECO:0000313" key="2">
    <source>
        <dbReference type="Proteomes" id="UP000215086"/>
    </source>
</evidence>
<dbReference type="KEGG" id="ttf:THTE_4492"/>
<dbReference type="AlphaFoldDB" id="A0A286RM90"/>
<organism evidence="1 2">
    <name type="scientific">Thermogutta terrifontis</name>
    <dbReference type="NCBI Taxonomy" id="1331910"/>
    <lineage>
        <taxon>Bacteria</taxon>
        <taxon>Pseudomonadati</taxon>
        <taxon>Planctomycetota</taxon>
        <taxon>Planctomycetia</taxon>
        <taxon>Pirellulales</taxon>
        <taxon>Thermoguttaceae</taxon>
        <taxon>Thermogutta</taxon>
    </lineage>
</organism>
<gene>
    <name evidence="1" type="ORF">THTE_4492</name>
</gene>
<proteinExistence type="predicted"/>
<dbReference type="EMBL" id="CP018477">
    <property type="protein sequence ID" value="ASV77093.1"/>
    <property type="molecule type" value="Genomic_DNA"/>
</dbReference>
<keyword evidence="2" id="KW-1185">Reference proteome</keyword>
<name>A0A286RM90_9BACT</name>
<evidence type="ECO:0000313" key="1">
    <source>
        <dbReference type="EMBL" id="ASV77093.1"/>
    </source>
</evidence>
<protein>
    <submittedName>
        <fullName evidence="1">Uncharacterized protein</fullName>
    </submittedName>
</protein>